<protein>
    <submittedName>
        <fullName evidence="2">Uncharacterized protein</fullName>
    </submittedName>
</protein>
<reference evidence="3" key="1">
    <citation type="submission" date="2024-06" db="EMBL/GenBank/DDBJ databases">
        <title>Multi-omics analyses provide insights into the biosynthesis of the anticancer antibiotic pleurotin in Hohenbuehelia grisea.</title>
        <authorList>
            <person name="Weaver J.A."/>
            <person name="Alberti F."/>
        </authorList>
    </citation>
    <scope>NUCLEOTIDE SEQUENCE [LARGE SCALE GENOMIC DNA]</scope>
    <source>
        <strain evidence="3">T-177</strain>
    </source>
</reference>
<feature type="region of interest" description="Disordered" evidence="1">
    <location>
        <begin position="59"/>
        <end position="96"/>
    </location>
</feature>
<organism evidence="2 3">
    <name type="scientific">Hohenbuehelia grisea</name>
    <dbReference type="NCBI Taxonomy" id="104357"/>
    <lineage>
        <taxon>Eukaryota</taxon>
        <taxon>Fungi</taxon>
        <taxon>Dikarya</taxon>
        <taxon>Basidiomycota</taxon>
        <taxon>Agaricomycotina</taxon>
        <taxon>Agaricomycetes</taxon>
        <taxon>Agaricomycetidae</taxon>
        <taxon>Agaricales</taxon>
        <taxon>Pleurotineae</taxon>
        <taxon>Pleurotaceae</taxon>
        <taxon>Hohenbuehelia</taxon>
    </lineage>
</organism>
<feature type="compositionally biased region" description="Polar residues" evidence="1">
    <location>
        <begin position="1"/>
        <end position="14"/>
    </location>
</feature>
<dbReference type="EMBL" id="JASNQZ010000015">
    <property type="protein sequence ID" value="KAL0946715.1"/>
    <property type="molecule type" value="Genomic_DNA"/>
</dbReference>
<feature type="compositionally biased region" description="Basic and acidic residues" evidence="1">
    <location>
        <begin position="59"/>
        <end position="77"/>
    </location>
</feature>
<name>A0ABR3ITP8_9AGAR</name>
<keyword evidence="3" id="KW-1185">Reference proteome</keyword>
<accession>A0ABR3ITP8</accession>
<dbReference type="Proteomes" id="UP001556367">
    <property type="component" value="Unassembled WGS sequence"/>
</dbReference>
<evidence type="ECO:0000313" key="3">
    <source>
        <dbReference type="Proteomes" id="UP001556367"/>
    </source>
</evidence>
<feature type="compositionally biased region" description="Low complexity" evidence="1">
    <location>
        <begin position="15"/>
        <end position="26"/>
    </location>
</feature>
<feature type="region of interest" description="Disordered" evidence="1">
    <location>
        <begin position="126"/>
        <end position="155"/>
    </location>
</feature>
<comment type="caution">
    <text evidence="2">The sequence shown here is derived from an EMBL/GenBank/DDBJ whole genome shotgun (WGS) entry which is preliminary data.</text>
</comment>
<evidence type="ECO:0000313" key="2">
    <source>
        <dbReference type="EMBL" id="KAL0946715.1"/>
    </source>
</evidence>
<sequence>MPSLRRSLSSPTVRSTPYPTSSSQSSRAHGQGHRRSSGSETSSRRVLADIEWWRVADGQRESAADRDHESDDRHPDHTQNQGPVEGSARDAGIESPSTLVSWASPLASPLEPIQMLPFAPFVTLSVSPQTPPRRRHGRESSSSSLESTPEADEPIEGLRRNLADLDLSYVDSDVLVGLPPSLHRRRPCSLAVRSYSFADFGSSDRDIAGKYADFTVSPLSNAPEIIN</sequence>
<feature type="region of interest" description="Disordered" evidence="1">
    <location>
        <begin position="1"/>
        <end position="46"/>
    </location>
</feature>
<gene>
    <name evidence="2" type="ORF">HGRIS_012900</name>
</gene>
<evidence type="ECO:0000256" key="1">
    <source>
        <dbReference type="SAM" id="MobiDB-lite"/>
    </source>
</evidence>
<proteinExistence type="predicted"/>